<dbReference type="GO" id="GO:0016787">
    <property type="term" value="F:hydrolase activity"/>
    <property type="evidence" value="ECO:0007669"/>
    <property type="project" value="UniProtKB-KW"/>
</dbReference>
<name>A0A450Z0X8_9GAMM</name>
<dbReference type="AlphaFoldDB" id="A0A450Z0X8"/>
<protein>
    <recommendedName>
        <fullName evidence="6">DUF86 domain-containing protein</fullName>
    </recommendedName>
</protein>
<keyword evidence="2" id="KW-0540">Nuclease</keyword>
<accession>A0A450Z0X8</accession>
<keyword evidence="1" id="KW-1277">Toxin-antitoxin system</keyword>
<dbReference type="EMBL" id="CAADFU010000094">
    <property type="protein sequence ID" value="VFK47409.1"/>
    <property type="molecule type" value="Genomic_DNA"/>
</dbReference>
<reference evidence="5" key="1">
    <citation type="submission" date="2019-02" db="EMBL/GenBank/DDBJ databases">
        <authorList>
            <person name="Gruber-Vodicka R. H."/>
            <person name="Seah K. B. B."/>
        </authorList>
    </citation>
    <scope>NUCLEOTIDE SEQUENCE</scope>
    <source>
        <strain evidence="5">BECK_S1320</strain>
        <strain evidence="4">BECK_S1321</strain>
    </source>
</reference>
<evidence type="ECO:0008006" key="6">
    <source>
        <dbReference type="Google" id="ProtNLM"/>
    </source>
</evidence>
<organism evidence="5">
    <name type="scientific">Candidatus Kentrum sp. SD</name>
    <dbReference type="NCBI Taxonomy" id="2126332"/>
    <lineage>
        <taxon>Bacteria</taxon>
        <taxon>Pseudomonadati</taxon>
        <taxon>Pseudomonadota</taxon>
        <taxon>Gammaproteobacteria</taxon>
        <taxon>Candidatus Kentrum</taxon>
    </lineage>
</organism>
<gene>
    <name evidence="5" type="ORF">BECKSD772E_GA0070983_109412</name>
    <name evidence="4" type="ORF">BECKSD772F_GA0070984_108612</name>
</gene>
<dbReference type="InterPro" id="IPR008201">
    <property type="entry name" value="HepT-like"/>
</dbReference>
<proteinExistence type="predicted"/>
<dbReference type="Pfam" id="PF01934">
    <property type="entry name" value="HepT-like"/>
    <property type="match status" value="1"/>
</dbReference>
<evidence type="ECO:0000313" key="4">
    <source>
        <dbReference type="EMBL" id="VFK41158.1"/>
    </source>
</evidence>
<evidence type="ECO:0000256" key="1">
    <source>
        <dbReference type="ARBA" id="ARBA00022649"/>
    </source>
</evidence>
<evidence type="ECO:0000256" key="3">
    <source>
        <dbReference type="ARBA" id="ARBA00022801"/>
    </source>
</evidence>
<evidence type="ECO:0000313" key="5">
    <source>
        <dbReference type="EMBL" id="VFK47409.1"/>
    </source>
</evidence>
<evidence type="ECO:0000256" key="2">
    <source>
        <dbReference type="ARBA" id="ARBA00022722"/>
    </source>
</evidence>
<dbReference type="EMBL" id="CAADFR010000086">
    <property type="protein sequence ID" value="VFK41158.1"/>
    <property type="molecule type" value="Genomic_DNA"/>
</dbReference>
<sequence>MEKKADYPGIPWREISGLRNVLAHNYLGDIDPLTVVTVIDKYLEPLERCIQAMLEGSGG</sequence>
<dbReference type="GO" id="GO:0004540">
    <property type="term" value="F:RNA nuclease activity"/>
    <property type="evidence" value="ECO:0007669"/>
    <property type="project" value="InterPro"/>
</dbReference>
<keyword evidence="3" id="KW-0378">Hydrolase</keyword>
<dbReference type="GO" id="GO:0110001">
    <property type="term" value="C:toxin-antitoxin complex"/>
    <property type="evidence" value="ECO:0007669"/>
    <property type="project" value="InterPro"/>
</dbReference>